<dbReference type="EMBL" id="JAVHUY010000004">
    <property type="protein sequence ID" value="MDQ7903879.1"/>
    <property type="molecule type" value="Genomic_DNA"/>
</dbReference>
<protein>
    <submittedName>
        <fullName evidence="8">NAD(P)/FAD-dependent oxidoreductase</fullName>
        <ecNumber evidence="8">1.14.13.-</ecNumber>
    </submittedName>
</protein>
<dbReference type="InterPro" id="IPR036188">
    <property type="entry name" value="FAD/NAD-bd_sf"/>
</dbReference>
<sequence length="526" mass="58637">MLDAVVVGAGISGIYQLYRLRQAGLSVQLCEAGDGVGGTWFWNRYPGARFDSESYTYGYFFSRELLDEWSWSEEFAGQPETERYLNHVVDRFDLRRDIRLGARVSAAVYDDAAAAWTVTVENGERLRARFLVTAVGPLSEPYVPAIPGLAGFAGVWHHTARWPREPVDLRGKRVAVIGTGSSGVQVIPHIAAEAAELVVFQRTANWCTPINNRPITPERMREIRRTARTIHRTCQETPGGFVHRPLSVSALEVGEEERRERFQRLYDAPGLTMVLANYRDITTDRAANAAVTDFLRGKIRERVKDPEVAERLIPTDHTFGMKRPPLEDGFYEVFAQEHVSLVSLAEEPILRFTPAGIQTAARHYEIDVAVLATGFDAVTGAIRRIDIRGRDGVRLDRHWEAGPRTHLGLQSAGFPNLFFVGGPQSTTGNIPRATEIQVDWVMDCLRHMADHGHRYVETTPAAEEAWLAHVESTVRGTVLEDATSWAFGSNVPGKPRVYQLYAGGIPQYRARCAEAVEAGYTGFVFG</sequence>
<dbReference type="RefSeq" id="WP_308711158.1">
    <property type="nucleotide sequence ID" value="NZ_JAVHUY010000004.1"/>
</dbReference>
<evidence type="ECO:0000256" key="2">
    <source>
        <dbReference type="ARBA" id="ARBA00010139"/>
    </source>
</evidence>
<evidence type="ECO:0000256" key="1">
    <source>
        <dbReference type="ARBA" id="ARBA00001974"/>
    </source>
</evidence>
<reference evidence="8 9" key="1">
    <citation type="submission" date="2023-08" db="EMBL/GenBank/DDBJ databases">
        <title>Phytohabitans sansha sp. nov., isolated from marine sediment.</title>
        <authorList>
            <person name="Zhao Y."/>
            <person name="Yi K."/>
        </authorList>
    </citation>
    <scope>NUCLEOTIDE SEQUENCE [LARGE SCALE GENOMIC DNA]</scope>
    <source>
        <strain evidence="8 9">ZYX-F-186</strain>
    </source>
</reference>
<dbReference type="Proteomes" id="UP001230908">
    <property type="component" value="Unassembled WGS sequence"/>
</dbReference>
<dbReference type="PANTHER" id="PTHR43098">
    <property type="entry name" value="L-ORNITHINE N(5)-MONOOXYGENASE-RELATED"/>
    <property type="match status" value="1"/>
</dbReference>
<comment type="similarity">
    <text evidence="2">Belongs to the FAD-binding monooxygenase family.</text>
</comment>
<gene>
    <name evidence="8" type="ORF">RB614_05010</name>
</gene>
<evidence type="ECO:0000313" key="8">
    <source>
        <dbReference type="EMBL" id="MDQ7903879.1"/>
    </source>
</evidence>
<dbReference type="Gene3D" id="3.50.50.60">
    <property type="entry name" value="FAD/NAD(P)-binding domain"/>
    <property type="match status" value="2"/>
</dbReference>
<accession>A0ABU0ZBR9</accession>
<name>A0ABU0ZBR9_9ACTN</name>
<organism evidence="8 9">
    <name type="scientific">Phytohabitans maris</name>
    <dbReference type="NCBI Taxonomy" id="3071409"/>
    <lineage>
        <taxon>Bacteria</taxon>
        <taxon>Bacillati</taxon>
        <taxon>Actinomycetota</taxon>
        <taxon>Actinomycetes</taxon>
        <taxon>Micromonosporales</taxon>
        <taxon>Micromonosporaceae</taxon>
    </lineage>
</organism>
<keyword evidence="7" id="KW-0503">Monooxygenase</keyword>
<proteinExistence type="inferred from homology"/>
<evidence type="ECO:0000256" key="6">
    <source>
        <dbReference type="ARBA" id="ARBA00023002"/>
    </source>
</evidence>
<keyword evidence="9" id="KW-1185">Reference proteome</keyword>
<dbReference type="InterPro" id="IPR050775">
    <property type="entry name" value="FAD-binding_Monooxygenases"/>
</dbReference>
<dbReference type="SUPFAM" id="SSF51905">
    <property type="entry name" value="FAD/NAD(P)-binding domain"/>
    <property type="match status" value="2"/>
</dbReference>
<evidence type="ECO:0000256" key="4">
    <source>
        <dbReference type="ARBA" id="ARBA00022827"/>
    </source>
</evidence>
<dbReference type="EC" id="1.14.13.-" evidence="8"/>
<evidence type="ECO:0000256" key="3">
    <source>
        <dbReference type="ARBA" id="ARBA00022630"/>
    </source>
</evidence>
<keyword evidence="3" id="KW-0285">Flavoprotein</keyword>
<comment type="cofactor">
    <cofactor evidence="1">
        <name>FAD</name>
        <dbReference type="ChEBI" id="CHEBI:57692"/>
    </cofactor>
</comment>
<evidence type="ECO:0000256" key="7">
    <source>
        <dbReference type="ARBA" id="ARBA00023033"/>
    </source>
</evidence>
<keyword evidence="5" id="KW-0521">NADP</keyword>
<comment type="caution">
    <text evidence="8">The sequence shown here is derived from an EMBL/GenBank/DDBJ whole genome shotgun (WGS) entry which is preliminary data.</text>
</comment>
<evidence type="ECO:0000313" key="9">
    <source>
        <dbReference type="Proteomes" id="UP001230908"/>
    </source>
</evidence>
<keyword evidence="6 8" id="KW-0560">Oxidoreductase</keyword>
<dbReference type="PANTHER" id="PTHR43098:SF3">
    <property type="entry name" value="L-ORNITHINE N(5)-MONOOXYGENASE-RELATED"/>
    <property type="match status" value="1"/>
</dbReference>
<evidence type="ECO:0000256" key="5">
    <source>
        <dbReference type="ARBA" id="ARBA00022857"/>
    </source>
</evidence>
<keyword evidence="4" id="KW-0274">FAD</keyword>
<dbReference type="GO" id="GO:0016491">
    <property type="term" value="F:oxidoreductase activity"/>
    <property type="evidence" value="ECO:0007669"/>
    <property type="project" value="UniProtKB-KW"/>
</dbReference>
<dbReference type="Pfam" id="PF13738">
    <property type="entry name" value="Pyr_redox_3"/>
    <property type="match status" value="1"/>
</dbReference>